<keyword evidence="3" id="KW-1185">Reference proteome</keyword>
<reference evidence="2" key="2">
    <citation type="submission" date="2022-01" db="EMBL/GenBank/DDBJ databases">
        <authorList>
            <person name="Yamashiro T."/>
            <person name="Shiraishi A."/>
            <person name="Satake H."/>
            <person name="Nakayama K."/>
        </authorList>
    </citation>
    <scope>NUCLEOTIDE SEQUENCE</scope>
</reference>
<dbReference type="Proteomes" id="UP001151760">
    <property type="component" value="Unassembled WGS sequence"/>
</dbReference>
<organism evidence="2 3">
    <name type="scientific">Tanacetum coccineum</name>
    <dbReference type="NCBI Taxonomy" id="301880"/>
    <lineage>
        <taxon>Eukaryota</taxon>
        <taxon>Viridiplantae</taxon>
        <taxon>Streptophyta</taxon>
        <taxon>Embryophyta</taxon>
        <taxon>Tracheophyta</taxon>
        <taxon>Spermatophyta</taxon>
        <taxon>Magnoliopsida</taxon>
        <taxon>eudicotyledons</taxon>
        <taxon>Gunneridae</taxon>
        <taxon>Pentapetalae</taxon>
        <taxon>asterids</taxon>
        <taxon>campanulids</taxon>
        <taxon>Asterales</taxon>
        <taxon>Asteraceae</taxon>
        <taxon>Asteroideae</taxon>
        <taxon>Anthemideae</taxon>
        <taxon>Anthemidinae</taxon>
        <taxon>Tanacetum</taxon>
    </lineage>
</organism>
<feature type="region of interest" description="Disordered" evidence="1">
    <location>
        <begin position="86"/>
        <end position="139"/>
    </location>
</feature>
<reference evidence="2" key="1">
    <citation type="journal article" date="2022" name="Int. J. Mol. Sci.">
        <title>Draft Genome of Tanacetum Coccineum: Genomic Comparison of Closely Related Tanacetum-Family Plants.</title>
        <authorList>
            <person name="Yamashiro T."/>
            <person name="Shiraishi A."/>
            <person name="Nakayama K."/>
            <person name="Satake H."/>
        </authorList>
    </citation>
    <scope>NUCLEOTIDE SEQUENCE</scope>
</reference>
<feature type="compositionally biased region" description="Basic and acidic residues" evidence="1">
    <location>
        <begin position="117"/>
        <end position="131"/>
    </location>
</feature>
<evidence type="ECO:0000313" key="2">
    <source>
        <dbReference type="EMBL" id="GJT57913.1"/>
    </source>
</evidence>
<name>A0ABQ5F3L1_9ASTR</name>
<evidence type="ECO:0008006" key="4">
    <source>
        <dbReference type="Google" id="ProtNLM"/>
    </source>
</evidence>
<sequence length="383" mass="42909">MARRPLHWKVAQDMNHKKFFNGGVIVVEDDHDIIHDNNSFDLALSTSLNDLDFETLNIDANFDEEVLANDDDDDVAMTMSAAVARCHGSGDDPSRPPPRLIGTGVGGRKATSRGRGGGRDGGSKGTRKETRNLGLKKVMNGYGPPKIRSNFNDKGTMLHLDENAARWSNLIGELGIEQHFAKVYVDNKSYLKKTYWSVTPGEMRDVADIRSRPPLNVGHAQWDSSTTHEYLSLISTFFDTNTYEGVFTQDKARVQYEEMLRQRDLGANTPLCVPYTKEEIMAMFRKASSWGTFPGLIGFWPERVRPPSLSTSLEVRTLTPRLMRLKKRLNGRRIYDIFSEEGSLERHRMSRNAYAALSPTGRDRGGQRVGVAVGGDERDRLGG</sequence>
<feature type="region of interest" description="Disordered" evidence="1">
    <location>
        <begin position="357"/>
        <end position="383"/>
    </location>
</feature>
<accession>A0ABQ5F3L1</accession>
<comment type="caution">
    <text evidence="2">The sequence shown here is derived from an EMBL/GenBank/DDBJ whole genome shotgun (WGS) entry which is preliminary data.</text>
</comment>
<protein>
    <recommendedName>
        <fullName evidence="4">PiggyBac transposable element-derived protein domain-containing protein</fullName>
    </recommendedName>
</protein>
<proteinExistence type="predicted"/>
<evidence type="ECO:0000256" key="1">
    <source>
        <dbReference type="SAM" id="MobiDB-lite"/>
    </source>
</evidence>
<evidence type="ECO:0000313" key="3">
    <source>
        <dbReference type="Proteomes" id="UP001151760"/>
    </source>
</evidence>
<gene>
    <name evidence="2" type="ORF">Tco_0992967</name>
</gene>
<dbReference type="EMBL" id="BQNB010016972">
    <property type="protein sequence ID" value="GJT57913.1"/>
    <property type="molecule type" value="Genomic_DNA"/>
</dbReference>